<dbReference type="RefSeq" id="WP_162880041.1">
    <property type="nucleotide sequence ID" value="NZ_QTTQ01000012.1"/>
</dbReference>
<protein>
    <submittedName>
        <fullName evidence="1">Uncharacterized protein</fullName>
    </submittedName>
</protein>
<organism evidence="1 2">
    <name type="scientific">Lutibacter oceani</name>
    <dbReference type="NCBI Taxonomy" id="1853311"/>
    <lineage>
        <taxon>Bacteria</taxon>
        <taxon>Pseudomonadati</taxon>
        <taxon>Bacteroidota</taxon>
        <taxon>Flavobacteriia</taxon>
        <taxon>Flavobacteriales</taxon>
        <taxon>Flavobacteriaceae</taxon>
        <taxon>Lutibacter</taxon>
    </lineage>
</organism>
<comment type="caution">
    <text evidence="1">The sequence shown here is derived from an EMBL/GenBank/DDBJ whole genome shotgun (WGS) entry which is preliminary data.</text>
</comment>
<evidence type="ECO:0000313" key="1">
    <source>
        <dbReference type="EMBL" id="REE79920.1"/>
    </source>
</evidence>
<dbReference type="AlphaFoldDB" id="A0A3D9RJ73"/>
<sequence length="52" mass="5422">MKKLITSLLAITFMLLLFTSCGSSKKGCGLTSDASLIQKSATSEIVVVAEAD</sequence>
<dbReference type="Proteomes" id="UP000256429">
    <property type="component" value="Unassembled WGS sequence"/>
</dbReference>
<gene>
    <name evidence="1" type="ORF">BX611_2820</name>
</gene>
<keyword evidence="2" id="KW-1185">Reference proteome</keyword>
<evidence type="ECO:0000313" key="2">
    <source>
        <dbReference type="Proteomes" id="UP000256429"/>
    </source>
</evidence>
<name>A0A3D9RJ73_9FLAO</name>
<proteinExistence type="predicted"/>
<reference evidence="1 2" key="1">
    <citation type="submission" date="2018-08" db="EMBL/GenBank/DDBJ databases">
        <title>Genomic Encyclopedia of Type Strains, Phase III (KMG-III): the genomes of soil and plant-associated and newly described type strains.</title>
        <authorList>
            <person name="Whitman W."/>
        </authorList>
    </citation>
    <scope>NUCLEOTIDE SEQUENCE [LARGE SCALE GENOMIC DNA]</scope>
    <source>
        <strain evidence="1 2">325-5</strain>
    </source>
</reference>
<dbReference type="PROSITE" id="PS51257">
    <property type="entry name" value="PROKAR_LIPOPROTEIN"/>
    <property type="match status" value="1"/>
</dbReference>
<dbReference type="EMBL" id="QTTQ01000012">
    <property type="protein sequence ID" value="REE79920.1"/>
    <property type="molecule type" value="Genomic_DNA"/>
</dbReference>
<accession>A0A3D9RJ73</accession>